<dbReference type="GO" id="GO:0046983">
    <property type="term" value="F:protein dimerization activity"/>
    <property type="evidence" value="ECO:0007669"/>
    <property type="project" value="InterPro"/>
</dbReference>
<dbReference type="PROSITE" id="PS50113">
    <property type="entry name" value="PAC"/>
    <property type="match status" value="1"/>
</dbReference>
<evidence type="ECO:0000256" key="2">
    <source>
        <dbReference type="ARBA" id="ARBA00001966"/>
    </source>
</evidence>
<evidence type="ECO:0000256" key="14">
    <source>
        <dbReference type="ARBA" id="ARBA00023004"/>
    </source>
</evidence>
<evidence type="ECO:0000256" key="18">
    <source>
        <dbReference type="ARBA" id="ARBA00030800"/>
    </source>
</evidence>
<keyword evidence="7" id="KW-0963">Cytoplasm</keyword>
<evidence type="ECO:0000256" key="9">
    <source>
        <dbReference type="ARBA" id="ARBA00022679"/>
    </source>
</evidence>
<dbReference type="PATRIC" id="fig|1196324.3.peg.3667"/>
<comment type="function">
    <text evidence="17">Member of the two-component regulatory system NreB/NreC involved in the control of dissimilatory nitrate/nitrite reduction in response to oxygen. NreB functions as a direct oxygen sensor histidine kinase which is autophosphorylated, in the absence of oxygen, probably at the conserved histidine residue, and transfers its phosphate group probably to a conserved aspartate residue of NreC. NreB/NreC activates the expression of the nitrate (narGHJI) and nitrite (nir) reductase operons, as well as the putative nitrate transporter gene narT.</text>
</comment>
<dbReference type="SUPFAM" id="SSF55785">
    <property type="entry name" value="PYP-like sensor domain (PAS domain)"/>
    <property type="match status" value="1"/>
</dbReference>
<dbReference type="CDD" id="cd00130">
    <property type="entry name" value="PAS"/>
    <property type="match status" value="1"/>
</dbReference>
<comment type="catalytic activity">
    <reaction evidence="1">
        <text>ATP + protein L-histidine = ADP + protein N-phospho-L-histidine.</text>
        <dbReference type="EC" id="2.7.13.3"/>
    </reaction>
</comment>
<feature type="domain" description="Histidine kinase" evidence="19">
    <location>
        <begin position="228"/>
        <end position="406"/>
    </location>
</feature>
<dbReference type="EC" id="2.7.13.3" evidence="4"/>
<sequence length="406" mass="46344">MDNHLQSPMILVSDCHGKLISQDSQSVNVLGAIQFLPDQLRDAKLPAILSFGEHVYYVVCHTFLHYTVYVLTHDRGETVKELADVKFALDEAAIVAITDERGKITYVNDTFCAISQYTREELLGRDHRMINSGYHSPAFMKNLWYTISRGNVWRGEVKNKAKDGSYYWVDTTIVPFLTEEGTPYQYLAIRSEITEKKTVQDKLQQMTTRLLTVQEEERKRLSRNLHDGIGQNLYSHLITISRLARDLDHPLLAQLQQEAQDLIEEVRDISWELRPSVLDDLGLLPAITTFLSRYREHYGIFVSFRHEDFKARLPSTLETTIYRVIQEALTNVRKYAAVEEACVSIVRDERQVTVTISDQGRGFDRHEALGGVGLFSMKERAHANGGTLHVDSQKGQGTTVQLQLPC</sequence>
<dbReference type="PRINTS" id="PR00344">
    <property type="entry name" value="BCTRLSENSOR"/>
</dbReference>
<keyword evidence="10" id="KW-0479">Metal-binding</keyword>
<dbReference type="SUPFAM" id="SSF55874">
    <property type="entry name" value="ATPase domain of HSP90 chaperone/DNA topoisomerase II/histidine kinase"/>
    <property type="match status" value="1"/>
</dbReference>
<dbReference type="NCBIfam" id="TIGR00229">
    <property type="entry name" value="sensory_box"/>
    <property type="match status" value="1"/>
</dbReference>
<dbReference type="STRING" id="1196324.A374_17969"/>
<organism evidence="22 23">
    <name type="scientific">Fictibacillus macauensis ZFHKF-1</name>
    <dbReference type="NCBI Taxonomy" id="1196324"/>
    <lineage>
        <taxon>Bacteria</taxon>
        <taxon>Bacillati</taxon>
        <taxon>Bacillota</taxon>
        <taxon>Bacilli</taxon>
        <taxon>Bacillales</taxon>
        <taxon>Fictibacillaceae</taxon>
        <taxon>Fictibacillus</taxon>
    </lineage>
</organism>
<evidence type="ECO:0000256" key="8">
    <source>
        <dbReference type="ARBA" id="ARBA00022553"/>
    </source>
</evidence>
<keyword evidence="8" id="KW-0597">Phosphoprotein</keyword>
<dbReference type="InterPro" id="IPR004358">
    <property type="entry name" value="Sig_transdc_His_kin-like_C"/>
</dbReference>
<dbReference type="GO" id="GO:0051539">
    <property type="term" value="F:4 iron, 4 sulfur cluster binding"/>
    <property type="evidence" value="ECO:0007669"/>
    <property type="project" value="UniProtKB-KW"/>
</dbReference>
<dbReference type="RefSeq" id="WP_007203663.1">
    <property type="nucleotide sequence ID" value="NZ_AKKV01000042.1"/>
</dbReference>
<dbReference type="PROSITE" id="PS50109">
    <property type="entry name" value="HIS_KIN"/>
    <property type="match status" value="1"/>
</dbReference>
<dbReference type="Pfam" id="PF02518">
    <property type="entry name" value="HATPase_c"/>
    <property type="match status" value="1"/>
</dbReference>
<comment type="cofactor">
    <cofactor evidence="2">
        <name>[4Fe-4S] cluster</name>
        <dbReference type="ChEBI" id="CHEBI:49883"/>
    </cofactor>
</comment>
<dbReference type="InterPro" id="IPR005467">
    <property type="entry name" value="His_kinase_dom"/>
</dbReference>
<dbReference type="InterPro" id="IPR036890">
    <property type="entry name" value="HATPase_C_sf"/>
</dbReference>
<dbReference type="CDD" id="cd16917">
    <property type="entry name" value="HATPase_UhpB-NarQ-NarX-like"/>
    <property type="match status" value="1"/>
</dbReference>
<name>I8AEF0_9BACL</name>
<dbReference type="AlphaFoldDB" id="I8AEF0"/>
<evidence type="ECO:0000256" key="16">
    <source>
        <dbReference type="ARBA" id="ARBA00023014"/>
    </source>
</evidence>
<dbReference type="PANTHER" id="PTHR24421">
    <property type="entry name" value="NITRATE/NITRITE SENSOR PROTEIN NARX-RELATED"/>
    <property type="match status" value="1"/>
</dbReference>
<dbReference type="Gene3D" id="3.30.565.10">
    <property type="entry name" value="Histidine kinase-like ATPase, C-terminal domain"/>
    <property type="match status" value="1"/>
</dbReference>
<keyword evidence="11" id="KW-0547">Nucleotide-binding</keyword>
<dbReference type="InterPro" id="IPR050482">
    <property type="entry name" value="Sensor_HK_TwoCompSys"/>
</dbReference>
<dbReference type="GO" id="GO:0005524">
    <property type="term" value="F:ATP binding"/>
    <property type="evidence" value="ECO:0007669"/>
    <property type="project" value="UniProtKB-KW"/>
</dbReference>
<evidence type="ECO:0000259" key="21">
    <source>
        <dbReference type="PROSITE" id="PS50113"/>
    </source>
</evidence>
<evidence type="ECO:0000256" key="17">
    <source>
        <dbReference type="ARBA" id="ARBA00024827"/>
    </source>
</evidence>
<accession>I8AEF0</accession>
<evidence type="ECO:0000256" key="1">
    <source>
        <dbReference type="ARBA" id="ARBA00000085"/>
    </source>
</evidence>
<gene>
    <name evidence="22" type="ORF">A374_17969</name>
</gene>
<protein>
    <recommendedName>
        <fullName evidence="5">Oxygen sensor histidine kinase NreB</fullName>
        <ecNumber evidence="4">2.7.13.3</ecNumber>
    </recommendedName>
    <alternativeName>
        <fullName evidence="18">Nitrogen regulation protein B</fullName>
    </alternativeName>
</protein>
<dbReference type="GO" id="GO:0046872">
    <property type="term" value="F:metal ion binding"/>
    <property type="evidence" value="ECO:0007669"/>
    <property type="project" value="UniProtKB-KW"/>
</dbReference>
<keyword evidence="6" id="KW-0004">4Fe-4S</keyword>
<evidence type="ECO:0000256" key="13">
    <source>
        <dbReference type="ARBA" id="ARBA00022840"/>
    </source>
</evidence>
<dbReference type="Pfam" id="PF13426">
    <property type="entry name" value="PAS_9"/>
    <property type="match status" value="1"/>
</dbReference>
<dbReference type="SMART" id="SM00086">
    <property type="entry name" value="PAC"/>
    <property type="match status" value="1"/>
</dbReference>
<dbReference type="OrthoDB" id="9760839at2"/>
<keyword evidence="12 22" id="KW-0418">Kinase</keyword>
<keyword evidence="15" id="KW-0902">Two-component regulatory system</keyword>
<keyword evidence="23" id="KW-1185">Reference proteome</keyword>
<evidence type="ECO:0000313" key="22">
    <source>
        <dbReference type="EMBL" id="EIT83947.1"/>
    </source>
</evidence>
<dbReference type="GO" id="GO:0000155">
    <property type="term" value="F:phosphorelay sensor kinase activity"/>
    <property type="evidence" value="ECO:0007669"/>
    <property type="project" value="InterPro"/>
</dbReference>
<dbReference type="eggNOG" id="COG4585">
    <property type="taxonomic scope" value="Bacteria"/>
</dbReference>
<keyword evidence="14" id="KW-0408">Iron</keyword>
<dbReference type="Pfam" id="PF07730">
    <property type="entry name" value="HisKA_3"/>
    <property type="match status" value="1"/>
</dbReference>
<dbReference type="InterPro" id="IPR011712">
    <property type="entry name" value="Sig_transdc_His_kin_sub3_dim/P"/>
</dbReference>
<dbReference type="InterPro" id="IPR003594">
    <property type="entry name" value="HATPase_dom"/>
</dbReference>
<evidence type="ECO:0000256" key="12">
    <source>
        <dbReference type="ARBA" id="ARBA00022777"/>
    </source>
</evidence>
<dbReference type="Proteomes" id="UP000004080">
    <property type="component" value="Unassembled WGS sequence"/>
</dbReference>
<dbReference type="InterPro" id="IPR001610">
    <property type="entry name" value="PAC"/>
</dbReference>
<dbReference type="GO" id="GO:0016020">
    <property type="term" value="C:membrane"/>
    <property type="evidence" value="ECO:0007669"/>
    <property type="project" value="InterPro"/>
</dbReference>
<comment type="subcellular location">
    <subcellularLocation>
        <location evidence="3">Cytoplasm</location>
    </subcellularLocation>
</comment>
<evidence type="ECO:0000256" key="6">
    <source>
        <dbReference type="ARBA" id="ARBA00022485"/>
    </source>
</evidence>
<dbReference type="PANTHER" id="PTHR24421:SF10">
    <property type="entry name" value="NITRATE_NITRITE SENSOR PROTEIN NARQ"/>
    <property type="match status" value="1"/>
</dbReference>
<evidence type="ECO:0000256" key="7">
    <source>
        <dbReference type="ARBA" id="ARBA00022490"/>
    </source>
</evidence>
<evidence type="ECO:0000256" key="11">
    <source>
        <dbReference type="ARBA" id="ARBA00022741"/>
    </source>
</evidence>
<dbReference type="PROSITE" id="PS50112">
    <property type="entry name" value="PAS"/>
    <property type="match status" value="1"/>
</dbReference>
<evidence type="ECO:0000256" key="5">
    <source>
        <dbReference type="ARBA" id="ARBA00017322"/>
    </source>
</evidence>
<proteinExistence type="predicted"/>
<comment type="caution">
    <text evidence="22">The sequence shown here is derived from an EMBL/GenBank/DDBJ whole genome shotgun (WGS) entry which is preliminary data.</text>
</comment>
<dbReference type="InterPro" id="IPR000014">
    <property type="entry name" value="PAS"/>
</dbReference>
<keyword evidence="9" id="KW-0808">Transferase</keyword>
<dbReference type="Gene3D" id="1.20.5.1930">
    <property type="match status" value="1"/>
</dbReference>
<evidence type="ECO:0000259" key="19">
    <source>
        <dbReference type="PROSITE" id="PS50109"/>
    </source>
</evidence>
<evidence type="ECO:0000259" key="20">
    <source>
        <dbReference type="PROSITE" id="PS50112"/>
    </source>
</evidence>
<dbReference type="InterPro" id="IPR035965">
    <property type="entry name" value="PAS-like_dom_sf"/>
</dbReference>
<dbReference type="Gene3D" id="3.30.450.20">
    <property type="entry name" value="PAS domain"/>
    <property type="match status" value="1"/>
</dbReference>
<dbReference type="SMART" id="SM00387">
    <property type="entry name" value="HATPase_c"/>
    <property type="match status" value="1"/>
</dbReference>
<evidence type="ECO:0000256" key="3">
    <source>
        <dbReference type="ARBA" id="ARBA00004496"/>
    </source>
</evidence>
<keyword evidence="16" id="KW-0411">Iron-sulfur</keyword>
<feature type="domain" description="PAC" evidence="21">
    <location>
        <begin position="153"/>
        <end position="205"/>
    </location>
</feature>
<evidence type="ECO:0000256" key="10">
    <source>
        <dbReference type="ARBA" id="ARBA00022723"/>
    </source>
</evidence>
<dbReference type="InterPro" id="IPR000700">
    <property type="entry name" value="PAS-assoc_C"/>
</dbReference>
<feature type="domain" description="PAS" evidence="20">
    <location>
        <begin position="95"/>
        <end position="125"/>
    </location>
</feature>
<evidence type="ECO:0000256" key="4">
    <source>
        <dbReference type="ARBA" id="ARBA00012438"/>
    </source>
</evidence>
<dbReference type="EMBL" id="AKKV01000042">
    <property type="protein sequence ID" value="EIT83947.1"/>
    <property type="molecule type" value="Genomic_DNA"/>
</dbReference>
<keyword evidence="13" id="KW-0067">ATP-binding</keyword>
<dbReference type="GO" id="GO:0005737">
    <property type="term" value="C:cytoplasm"/>
    <property type="evidence" value="ECO:0007669"/>
    <property type="project" value="UniProtKB-SubCell"/>
</dbReference>
<evidence type="ECO:0000256" key="15">
    <source>
        <dbReference type="ARBA" id="ARBA00023012"/>
    </source>
</evidence>
<evidence type="ECO:0000313" key="23">
    <source>
        <dbReference type="Proteomes" id="UP000004080"/>
    </source>
</evidence>
<reference evidence="22 23" key="1">
    <citation type="journal article" date="2012" name="J. Bacteriol.">
        <title>Genome of Bacillus macauensis ZFHKF-1, a Long-Chain-Forming Bacterium.</title>
        <authorList>
            <person name="Cai L."/>
            <person name="Zhang T."/>
        </authorList>
    </citation>
    <scope>NUCLEOTIDE SEQUENCE [LARGE SCALE GENOMIC DNA]</scope>
    <source>
        <strain evidence="22 23">ZFHKF-1</strain>
    </source>
</reference>